<organism evidence="2 3">
    <name type="scientific">Cryomyces minteri</name>
    <dbReference type="NCBI Taxonomy" id="331657"/>
    <lineage>
        <taxon>Eukaryota</taxon>
        <taxon>Fungi</taxon>
        <taxon>Dikarya</taxon>
        <taxon>Ascomycota</taxon>
        <taxon>Pezizomycotina</taxon>
        <taxon>Dothideomycetes</taxon>
        <taxon>Dothideomycetes incertae sedis</taxon>
        <taxon>Cryomyces</taxon>
    </lineage>
</organism>
<proteinExistence type="predicted"/>
<evidence type="ECO:0000313" key="2">
    <source>
        <dbReference type="EMBL" id="TKA40663.1"/>
    </source>
</evidence>
<feature type="domain" description="HAT C-terminal dimerisation" evidence="1">
    <location>
        <begin position="2"/>
        <end position="52"/>
    </location>
</feature>
<name>A0A4U0UXF8_9PEZI</name>
<dbReference type="AlphaFoldDB" id="A0A4U0UXF8"/>
<dbReference type="Proteomes" id="UP000308768">
    <property type="component" value="Unassembled WGS sequence"/>
</dbReference>
<comment type="caution">
    <text evidence="2">The sequence shown here is derived from an EMBL/GenBank/DDBJ whole genome shotgun (WGS) entry which is preliminary data.</text>
</comment>
<gene>
    <name evidence="2" type="ORF">B0A49_12608</name>
</gene>
<dbReference type="Pfam" id="PF05699">
    <property type="entry name" value="Dimer_Tnp_hAT"/>
    <property type="match status" value="1"/>
</dbReference>
<dbReference type="OrthoDB" id="2677621at2759"/>
<dbReference type="GO" id="GO:0046983">
    <property type="term" value="F:protein dimerization activity"/>
    <property type="evidence" value="ECO:0007669"/>
    <property type="project" value="InterPro"/>
</dbReference>
<sequence>NELKEYYMDGLVKREVIGDDSLAWWVSQANPTRNSFPTLTKMAFDLFSMPAMEPLSSNDDDDSNLTTKVVNIASLGSTIGPQGADTLSPYRAIGKLHNLVNYISRSGQRIIAFDKAQQEVADELVTFFIRLKKDTGLYQTSRDPGP</sequence>
<dbReference type="InterPro" id="IPR008906">
    <property type="entry name" value="HATC_C_dom"/>
</dbReference>
<reference evidence="2 3" key="1">
    <citation type="submission" date="2017-03" db="EMBL/GenBank/DDBJ databases">
        <title>Genomes of endolithic fungi from Antarctica.</title>
        <authorList>
            <person name="Coleine C."/>
            <person name="Masonjones S."/>
            <person name="Stajich J.E."/>
        </authorList>
    </citation>
    <scope>NUCLEOTIDE SEQUENCE [LARGE SCALE GENOMIC DNA]</scope>
    <source>
        <strain evidence="2 3">CCFEE 5187</strain>
    </source>
</reference>
<feature type="non-terminal residue" evidence="2">
    <location>
        <position position="1"/>
    </location>
</feature>
<accession>A0A4U0UXF8</accession>
<protein>
    <recommendedName>
        <fullName evidence="1">HAT C-terminal dimerisation domain-containing protein</fullName>
    </recommendedName>
</protein>
<dbReference type="EMBL" id="NAJN01003345">
    <property type="protein sequence ID" value="TKA40663.1"/>
    <property type="molecule type" value="Genomic_DNA"/>
</dbReference>
<evidence type="ECO:0000259" key="1">
    <source>
        <dbReference type="Pfam" id="PF05699"/>
    </source>
</evidence>
<evidence type="ECO:0000313" key="3">
    <source>
        <dbReference type="Proteomes" id="UP000308768"/>
    </source>
</evidence>
<keyword evidence="3" id="KW-1185">Reference proteome</keyword>